<accession>A0A2R4W0M8</accession>
<keyword evidence="5 10" id="KW-0067">ATP-binding</keyword>
<evidence type="ECO:0000256" key="7">
    <source>
        <dbReference type="ARBA" id="ARBA00022917"/>
    </source>
</evidence>
<evidence type="ECO:0000313" key="14">
    <source>
        <dbReference type="Proteomes" id="UP000244792"/>
    </source>
</evidence>
<dbReference type="HAMAP" id="MF_02007">
    <property type="entry name" value="Tyr_tRNA_synth_type2"/>
    <property type="match status" value="1"/>
</dbReference>
<dbReference type="SUPFAM" id="SSF55174">
    <property type="entry name" value="Alpha-L RNA-binding motif"/>
    <property type="match status" value="1"/>
</dbReference>
<comment type="similarity">
    <text evidence="10">Belongs to the class-I aminoacyl-tRNA synthetase family. TyrS type 2 subfamily.</text>
</comment>
<keyword evidence="14" id="KW-1185">Reference proteome</keyword>
<dbReference type="SMART" id="SM00363">
    <property type="entry name" value="S4"/>
    <property type="match status" value="1"/>
</dbReference>
<dbReference type="SUPFAM" id="SSF52374">
    <property type="entry name" value="Nucleotidylyl transferase"/>
    <property type="match status" value="1"/>
</dbReference>
<dbReference type="InterPro" id="IPR002305">
    <property type="entry name" value="aa-tRNA-synth_Ic"/>
</dbReference>
<dbReference type="PANTHER" id="PTHR11766:SF1">
    <property type="entry name" value="TYROSINE--TRNA LIGASE"/>
    <property type="match status" value="1"/>
</dbReference>
<dbReference type="GO" id="GO:0003723">
    <property type="term" value="F:RNA binding"/>
    <property type="evidence" value="ECO:0007669"/>
    <property type="project" value="UniProtKB-KW"/>
</dbReference>
<feature type="short sequence motif" description="'HIGH' region" evidence="10">
    <location>
        <begin position="41"/>
        <end position="50"/>
    </location>
</feature>
<evidence type="ECO:0000256" key="11">
    <source>
        <dbReference type="PROSITE-ProRule" id="PRU00182"/>
    </source>
</evidence>
<evidence type="ECO:0000256" key="2">
    <source>
        <dbReference type="ARBA" id="ARBA00022490"/>
    </source>
</evidence>
<feature type="short sequence motif" description="'KMSKS' region" evidence="10">
    <location>
        <begin position="225"/>
        <end position="229"/>
    </location>
</feature>
<dbReference type="PROSITE" id="PS50889">
    <property type="entry name" value="S4"/>
    <property type="match status" value="1"/>
</dbReference>
<dbReference type="Pfam" id="PF01479">
    <property type="entry name" value="S4"/>
    <property type="match status" value="1"/>
</dbReference>
<sequence length="393" mass="44863">MNFEESIKLIQRGAEEIIPLEDLEKKIKSGRKLNIKLGIDPTAPDLHLGHTVVLRKLKNFQDLGHTVILIIGDFTTLIGDPTGKSKTRPALSVDEIKRNAQTYKTQAFKILDEKKTIIKYNSEWLSKISLEELIKISAKFTVARILERETFSQRLKTNEAISLHEILYPLLQAYDSVAIKADVELGGTDQTFNLLIGRDLMEKMGMEPQVCLTMPIIAGLDGKQKMSKSLGNYVGIAEDPKNIFGKLMSIPDELLKQYFVLLTDFREDEISGFFEKYKNPKDIKKILAFEITKMYSSEEEALKAKETFETTFEKRTFPEDAPVYQWPYKNEDEAWLPKLLVDIGLLKSSSEGKRLISQGAIEIDEETVTDEKFVVKKGEHRLKVGRKVFLRIN</sequence>
<dbReference type="FunFam" id="3.40.50.620:FF:000061">
    <property type="entry name" value="Tyrosine--tRNA ligase"/>
    <property type="match status" value="1"/>
</dbReference>
<dbReference type="Gene3D" id="3.10.290.10">
    <property type="entry name" value="RNA-binding S4 domain"/>
    <property type="match status" value="1"/>
</dbReference>
<feature type="domain" description="RNA-binding S4" evidence="12">
    <location>
        <begin position="334"/>
        <end position="391"/>
    </location>
</feature>
<evidence type="ECO:0000256" key="5">
    <source>
        <dbReference type="ARBA" id="ARBA00022840"/>
    </source>
</evidence>
<dbReference type="RefSeq" id="WP_108309135.1">
    <property type="nucleotide sequence ID" value="NZ_CP020921.1"/>
</dbReference>
<dbReference type="InterPro" id="IPR024108">
    <property type="entry name" value="Tyr-tRNA-ligase_bac_2"/>
</dbReference>
<evidence type="ECO:0000256" key="9">
    <source>
        <dbReference type="ARBA" id="ARBA00048248"/>
    </source>
</evidence>
<keyword evidence="4 10" id="KW-0547">Nucleotide-binding</keyword>
<evidence type="ECO:0000256" key="10">
    <source>
        <dbReference type="HAMAP-Rule" id="MF_02007"/>
    </source>
</evidence>
<evidence type="ECO:0000256" key="3">
    <source>
        <dbReference type="ARBA" id="ARBA00022598"/>
    </source>
</evidence>
<reference evidence="13 14" key="1">
    <citation type="submission" date="2017-04" db="EMBL/GenBank/DDBJ databases">
        <title>Genomic insights into metabolism of Thermodesulfobium acidiphilum.</title>
        <authorList>
            <person name="Toshchakov S.V."/>
            <person name="Frolov E.N."/>
            <person name="Kublanov I.V."/>
            <person name="Samarov N.I."/>
            <person name="Novikov A."/>
            <person name="Lebedinsky A.V."/>
            <person name="Bonch-Osmolovskaya E.A."/>
            <person name="Chernyh N.A."/>
        </authorList>
    </citation>
    <scope>NUCLEOTIDE SEQUENCE [LARGE SCALE GENOMIC DNA]</scope>
    <source>
        <strain evidence="13 14">3127-1</strain>
    </source>
</reference>
<evidence type="ECO:0000313" key="13">
    <source>
        <dbReference type="EMBL" id="AWB10325.1"/>
    </source>
</evidence>
<evidence type="ECO:0000256" key="8">
    <source>
        <dbReference type="ARBA" id="ARBA00023146"/>
    </source>
</evidence>
<dbReference type="PANTHER" id="PTHR11766">
    <property type="entry name" value="TYROSYL-TRNA SYNTHETASE"/>
    <property type="match status" value="1"/>
</dbReference>
<dbReference type="NCBIfam" id="TIGR00234">
    <property type="entry name" value="tyrS"/>
    <property type="match status" value="1"/>
</dbReference>
<dbReference type="InterPro" id="IPR002942">
    <property type="entry name" value="S4_RNA-bd"/>
</dbReference>
<comment type="function">
    <text evidence="10">Catalyzes the attachment of tyrosine to tRNA(Tyr) in a two-step reaction: tyrosine is first activated by ATP to form Tyr-AMP and then transferred to the acceptor end of tRNA(Tyr).</text>
</comment>
<dbReference type="Gene3D" id="1.10.240.10">
    <property type="entry name" value="Tyrosyl-Transfer RNA Synthetase"/>
    <property type="match status" value="1"/>
</dbReference>
<keyword evidence="7 10" id="KW-0648">Protein biosynthesis</keyword>
<evidence type="ECO:0000259" key="12">
    <source>
        <dbReference type="SMART" id="SM00363"/>
    </source>
</evidence>
<dbReference type="Proteomes" id="UP000244792">
    <property type="component" value="Chromosome"/>
</dbReference>
<dbReference type="EC" id="6.1.1.1" evidence="10"/>
<dbReference type="CDD" id="cd00805">
    <property type="entry name" value="TyrRS_core"/>
    <property type="match status" value="1"/>
</dbReference>
<dbReference type="AlphaFoldDB" id="A0A2R4W0M8"/>
<dbReference type="InterPro" id="IPR014729">
    <property type="entry name" value="Rossmann-like_a/b/a_fold"/>
</dbReference>
<dbReference type="GO" id="GO:0004831">
    <property type="term" value="F:tyrosine-tRNA ligase activity"/>
    <property type="evidence" value="ECO:0007669"/>
    <property type="project" value="UniProtKB-UniRule"/>
</dbReference>
<gene>
    <name evidence="10" type="primary">tyrS</name>
    <name evidence="13" type="ORF">TDSAC_0972</name>
</gene>
<name>A0A2R4W0M8_THEAF</name>
<keyword evidence="3 10" id="KW-0436">Ligase</keyword>
<dbReference type="InterPro" id="IPR036986">
    <property type="entry name" value="S4_RNA-bd_sf"/>
</dbReference>
<dbReference type="Pfam" id="PF00579">
    <property type="entry name" value="tRNA-synt_1b"/>
    <property type="match status" value="1"/>
</dbReference>
<dbReference type="InterPro" id="IPR001412">
    <property type="entry name" value="aa-tRNA-synth_I_CS"/>
</dbReference>
<keyword evidence="2 10" id="KW-0963">Cytoplasm</keyword>
<dbReference type="GO" id="GO:0006437">
    <property type="term" value="P:tyrosyl-tRNA aminoacylation"/>
    <property type="evidence" value="ECO:0007669"/>
    <property type="project" value="UniProtKB-UniRule"/>
</dbReference>
<keyword evidence="6 11" id="KW-0694">RNA-binding</keyword>
<protein>
    <recommendedName>
        <fullName evidence="10">Tyrosine--tRNA ligase</fullName>
        <ecNumber evidence="10">6.1.1.1</ecNumber>
    </recommendedName>
    <alternativeName>
        <fullName evidence="10">Tyrosyl-tRNA synthetase</fullName>
        <shortName evidence="10">TyrRS</shortName>
    </alternativeName>
</protein>
<dbReference type="PRINTS" id="PR01040">
    <property type="entry name" value="TRNASYNTHTYR"/>
</dbReference>
<keyword evidence="8 10" id="KW-0030">Aminoacyl-tRNA synthetase</keyword>
<dbReference type="KEGG" id="taci:TDSAC_0972"/>
<dbReference type="GO" id="GO:0005524">
    <property type="term" value="F:ATP binding"/>
    <property type="evidence" value="ECO:0007669"/>
    <property type="project" value="UniProtKB-UniRule"/>
</dbReference>
<dbReference type="InterPro" id="IPR002307">
    <property type="entry name" value="Tyr-tRNA-ligase"/>
</dbReference>
<dbReference type="InterPro" id="IPR024088">
    <property type="entry name" value="Tyr-tRNA-ligase_bac-type"/>
</dbReference>
<dbReference type="EMBL" id="CP020921">
    <property type="protein sequence ID" value="AWB10325.1"/>
    <property type="molecule type" value="Genomic_DNA"/>
</dbReference>
<dbReference type="GO" id="GO:0005829">
    <property type="term" value="C:cytosol"/>
    <property type="evidence" value="ECO:0007669"/>
    <property type="project" value="TreeGrafter"/>
</dbReference>
<evidence type="ECO:0000256" key="4">
    <source>
        <dbReference type="ARBA" id="ARBA00022741"/>
    </source>
</evidence>
<evidence type="ECO:0000256" key="6">
    <source>
        <dbReference type="ARBA" id="ARBA00022884"/>
    </source>
</evidence>
<dbReference type="Gene3D" id="3.40.50.620">
    <property type="entry name" value="HUPs"/>
    <property type="match status" value="1"/>
</dbReference>
<feature type="binding site" evidence="10">
    <location>
        <position position="228"/>
    </location>
    <ligand>
        <name>ATP</name>
        <dbReference type="ChEBI" id="CHEBI:30616"/>
    </ligand>
</feature>
<comment type="subcellular location">
    <subcellularLocation>
        <location evidence="10">Cytoplasm</location>
    </subcellularLocation>
</comment>
<comment type="subunit">
    <text evidence="1 10">Homodimer.</text>
</comment>
<comment type="catalytic activity">
    <reaction evidence="9 10">
        <text>tRNA(Tyr) + L-tyrosine + ATP = L-tyrosyl-tRNA(Tyr) + AMP + diphosphate + H(+)</text>
        <dbReference type="Rhea" id="RHEA:10220"/>
        <dbReference type="Rhea" id="RHEA-COMP:9706"/>
        <dbReference type="Rhea" id="RHEA-COMP:9707"/>
        <dbReference type="ChEBI" id="CHEBI:15378"/>
        <dbReference type="ChEBI" id="CHEBI:30616"/>
        <dbReference type="ChEBI" id="CHEBI:33019"/>
        <dbReference type="ChEBI" id="CHEBI:58315"/>
        <dbReference type="ChEBI" id="CHEBI:78442"/>
        <dbReference type="ChEBI" id="CHEBI:78536"/>
        <dbReference type="ChEBI" id="CHEBI:456215"/>
        <dbReference type="EC" id="6.1.1.1"/>
    </reaction>
</comment>
<organism evidence="13 14">
    <name type="scientific">Thermodesulfobium acidiphilum</name>
    <dbReference type="NCBI Taxonomy" id="1794699"/>
    <lineage>
        <taxon>Bacteria</taxon>
        <taxon>Pseudomonadati</taxon>
        <taxon>Thermodesulfobiota</taxon>
        <taxon>Thermodesulfobiia</taxon>
        <taxon>Thermodesulfobiales</taxon>
        <taxon>Thermodesulfobiaceae</taxon>
        <taxon>Thermodesulfobium</taxon>
    </lineage>
</organism>
<dbReference type="OrthoDB" id="9804243at2"/>
<proteinExistence type="inferred from homology"/>
<evidence type="ECO:0000256" key="1">
    <source>
        <dbReference type="ARBA" id="ARBA00011738"/>
    </source>
</evidence>
<dbReference type="PROSITE" id="PS00178">
    <property type="entry name" value="AA_TRNA_LIGASE_I"/>
    <property type="match status" value="1"/>
</dbReference>